<protein>
    <submittedName>
        <fullName evidence="1">Uncharacterized protein</fullName>
    </submittedName>
</protein>
<dbReference type="OrthoDB" id="4949223at2"/>
<gene>
    <name evidence="1" type="ORF">FQ154_08845</name>
</gene>
<evidence type="ECO:0000313" key="2">
    <source>
        <dbReference type="Proteomes" id="UP000323856"/>
    </source>
</evidence>
<dbReference type="Proteomes" id="UP000323856">
    <property type="component" value="Unassembled WGS sequence"/>
</dbReference>
<proteinExistence type="predicted"/>
<dbReference type="AlphaFoldDB" id="A0A5B0EHY9"/>
<reference evidence="1 2" key="1">
    <citation type="submission" date="2019-07" db="EMBL/GenBank/DDBJ databases">
        <title>Analysis of the biochemical properties, biological activity and biotechnological potential of siderophores and biosurfactants produced by Antarctic psychrotolerant bacteria.</title>
        <authorList>
            <person name="Styczynski M."/>
            <person name="Krucon T."/>
            <person name="Decewicz P."/>
            <person name="Dziewit L."/>
        </authorList>
    </citation>
    <scope>NUCLEOTIDE SEQUENCE [LARGE SCALE GENOMIC DNA]</scope>
    <source>
        <strain evidence="1 2">ANT_H27</strain>
    </source>
</reference>
<accession>A0A5B0EHY9</accession>
<organism evidence="1 2">
    <name type="scientific">Paeniglutamicibacter gangotriensis</name>
    <dbReference type="NCBI Taxonomy" id="254787"/>
    <lineage>
        <taxon>Bacteria</taxon>
        <taxon>Bacillati</taxon>
        <taxon>Actinomycetota</taxon>
        <taxon>Actinomycetes</taxon>
        <taxon>Micrococcales</taxon>
        <taxon>Micrococcaceae</taxon>
        <taxon>Paeniglutamicibacter</taxon>
    </lineage>
</organism>
<name>A0A5B0EHY9_9MICC</name>
<dbReference type="RefSeq" id="WP_149619407.1">
    <property type="nucleotide sequence ID" value="NZ_VOBL01000007.1"/>
</dbReference>
<sequence>MRPDGFQYSEASTASTLMCAPGFPAAEEPWETAAVPDVWTMPSRGMEWCDCGQHHELDRDIVLGFARDLVDDQAWMTHDEVIDTAMDLWKYISVCRFFLLAIGRSASVVNGGPAPRYGFERGMEIVAYFSKTWQGCPEEICDPTTDGRD</sequence>
<comment type="caution">
    <text evidence="1">The sequence shown here is derived from an EMBL/GenBank/DDBJ whole genome shotgun (WGS) entry which is preliminary data.</text>
</comment>
<dbReference type="EMBL" id="VOBL01000007">
    <property type="protein sequence ID" value="KAA0977390.1"/>
    <property type="molecule type" value="Genomic_DNA"/>
</dbReference>
<evidence type="ECO:0000313" key="1">
    <source>
        <dbReference type="EMBL" id="KAA0977390.1"/>
    </source>
</evidence>